<name>A0ABY3N0M9_9GAMM</name>
<comment type="similarity">
    <text evidence="2">Belongs to the HAD-like hydrolase superfamily. CbbY/CbbZ/Gph/YieH family.</text>
</comment>
<dbReference type="InterPro" id="IPR023198">
    <property type="entry name" value="PGP-like_dom2"/>
</dbReference>
<dbReference type="PANTHER" id="PTHR46193:SF10">
    <property type="entry name" value="6-PHOSPHOGLUCONATE PHOSPHATASE"/>
    <property type="match status" value="1"/>
</dbReference>
<dbReference type="EMBL" id="PJAI02000001">
    <property type="protein sequence ID" value="TYK67048.1"/>
    <property type="molecule type" value="Genomic_DNA"/>
</dbReference>
<dbReference type="InterPro" id="IPR036412">
    <property type="entry name" value="HAD-like_sf"/>
</dbReference>
<dbReference type="InterPro" id="IPR006439">
    <property type="entry name" value="HAD-SF_hydro_IA"/>
</dbReference>
<evidence type="ECO:0000256" key="3">
    <source>
        <dbReference type="ARBA" id="ARBA00022723"/>
    </source>
</evidence>
<accession>A0ABY3N0M9</accession>
<keyword evidence="6" id="KW-1185">Reference proteome</keyword>
<dbReference type="Gene3D" id="3.40.50.1000">
    <property type="entry name" value="HAD superfamily/HAD-like"/>
    <property type="match status" value="1"/>
</dbReference>
<evidence type="ECO:0000256" key="4">
    <source>
        <dbReference type="ARBA" id="ARBA00022842"/>
    </source>
</evidence>
<dbReference type="InterPro" id="IPR051600">
    <property type="entry name" value="Beta-PGM-like"/>
</dbReference>
<sequence length="222" mass="24710">MKSNIELIIFDCDGVLIDSEIISATVLIKQLLPLGINIDIAYIQQHFLGCSFATVKEKLYQAFDIKLADSFEQDYRTALLNEFDTSLQTTKGIKDLLAQLSITFCLATSSSLQRTTKALSIVGLTEFFTNTIFTAEEVKHGKPAPDLFLHAAKIMQVEARNCLVIEDSMAGVSAAISAGMQVIHYQGGLHMAEETRKIVTTKYPEVVVMQHWDEFETLLQNV</sequence>
<keyword evidence="4" id="KW-0460">Magnesium</keyword>
<reference evidence="5 6" key="1">
    <citation type="submission" date="2019-08" db="EMBL/GenBank/DDBJ databases">
        <title>Microbe sample from Colwellia echini.</title>
        <authorList>
            <person name="Christiansen L."/>
            <person name="Pathiraja D."/>
            <person name="Schultz-Johansen M."/>
            <person name="Choi I.-G."/>
            <person name="Stougaard P."/>
        </authorList>
    </citation>
    <scope>NUCLEOTIDE SEQUENCE [LARGE SCALE GENOMIC DNA]</scope>
    <source>
        <strain evidence="5 6">A3</strain>
    </source>
</reference>
<dbReference type="SUPFAM" id="SSF56784">
    <property type="entry name" value="HAD-like"/>
    <property type="match status" value="1"/>
</dbReference>
<dbReference type="Proteomes" id="UP000815846">
    <property type="component" value="Unassembled WGS sequence"/>
</dbReference>
<organism evidence="5 6">
    <name type="scientific">Colwellia echini</name>
    <dbReference type="NCBI Taxonomy" id="1982103"/>
    <lineage>
        <taxon>Bacteria</taxon>
        <taxon>Pseudomonadati</taxon>
        <taxon>Pseudomonadota</taxon>
        <taxon>Gammaproteobacteria</taxon>
        <taxon>Alteromonadales</taxon>
        <taxon>Colwelliaceae</taxon>
        <taxon>Colwellia</taxon>
    </lineage>
</organism>
<dbReference type="RefSeq" id="WP_101343198.1">
    <property type="nucleotide sequence ID" value="NZ_PJAI02000001.1"/>
</dbReference>
<dbReference type="SFLD" id="SFLDG01129">
    <property type="entry name" value="C1.5:_HAD__Beta-PGM__Phosphata"/>
    <property type="match status" value="1"/>
</dbReference>
<proteinExistence type="inferred from homology"/>
<comment type="cofactor">
    <cofactor evidence="1">
        <name>Mg(2+)</name>
        <dbReference type="ChEBI" id="CHEBI:18420"/>
    </cofactor>
</comment>
<keyword evidence="5" id="KW-0378">Hydrolase</keyword>
<dbReference type="SFLD" id="SFLDS00003">
    <property type="entry name" value="Haloacid_Dehalogenase"/>
    <property type="match status" value="1"/>
</dbReference>
<keyword evidence="3" id="KW-0479">Metal-binding</keyword>
<dbReference type="CDD" id="cd07526">
    <property type="entry name" value="HAD_BPGM_like"/>
    <property type="match status" value="1"/>
</dbReference>
<dbReference type="Pfam" id="PF00702">
    <property type="entry name" value="Hydrolase"/>
    <property type="match status" value="1"/>
</dbReference>
<gene>
    <name evidence="5" type="ORF">CWS31_000445</name>
</gene>
<dbReference type="GO" id="GO:0016787">
    <property type="term" value="F:hydrolase activity"/>
    <property type="evidence" value="ECO:0007669"/>
    <property type="project" value="UniProtKB-KW"/>
</dbReference>
<comment type="caution">
    <text evidence="5">The sequence shown here is derived from an EMBL/GenBank/DDBJ whole genome shotgun (WGS) entry which is preliminary data.</text>
</comment>
<evidence type="ECO:0000256" key="2">
    <source>
        <dbReference type="ARBA" id="ARBA00006171"/>
    </source>
</evidence>
<dbReference type="Gene3D" id="1.10.150.240">
    <property type="entry name" value="Putative phosphatase, domain 2"/>
    <property type="match status" value="1"/>
</dbReference>
<evidence type="ECO:0000256" key="1">
    <source>
        <dbReference type="ARBA" id="ARBA00001946"/>
    </source>
</evidence>
<dbReference type="InterPro" id="IPR023214">
    <property type="entry name" value="HAD_sf"/>
</dbReference>
<evidence type="ECO:0000313" key="5">
    <source>
        <dbReference type="EMBL" id="TYK67048.1"/>
    </source>
</evidence>
<evidence type="ECO:0000313" key="6">
    <source>
        <dbReference type="Proteomes" id="UP000815846"/>
    </source>
</evidence>
<dbReference type="NCBIfam" id="TIGR01509">
    <property type="entry name" value="HAD-SF-IA-v3"/>
    <property type="match status" value="1"/>
</dbReference>
<protein>
    <submittedName>
        <fullName evidence="5">HAD family hydrolase</fullName>
    </submittedName>
</protein>
<dbReference type="PANTHER" id="PTHR46193">
    <property type="entry name" value="6-PHOSPHOGLUCONATE PHOSPHATASE"/>
    <property type="match status" value="1"/>
</dbReference>